<dbReference type="SUPFAM" id="SSF53649">
    <property type="entry name" value="Alkaline phosphatase-like"/>
    <property type="match status" value="1"/>
</dbReference>
<dbReference type="OrthoDB" id="9779968at2"/>
<gene>
    <name evidence="1" type="ORF">ETAA8_65190</name>
</gene>
<dbReference type="EMBL" id="CP036274">
    <property type="protein sequence ID" value="QDU31363.1"/>
    <property type="molecule type" value="Genomic_DNA"/>
</dbReference>
<proteinExistence type="predicted"/>
<dbReference type="InterPro" id="IPR006311">
    <property type="entry name" value="TAT_signal"/>
</dbReference>
<dbReference type="PANTHER" id="PTHR43737:SF1">
    <property type="entry name" value="DUF1501 DOMAIN-CONTAINING PROTEIN"/>
    <property type="match status" value="1"/>
</dbReference>
<dbReference type="AlphaFoldDB" id="A0A517YMB8"/>
<evidence type="ECO:0000313" key="2">
    <source>
        <dbReference type="Proteomes" id="UP000315017"/>
    </source>
</evidence>
<dbReference type="PROSITE" id="PS51318">
    <property type="entry name" value="TAT"/>
    <property type="match status" value="1"/>
</dbReference>
<dbReference type="KEGG" id="aagg:ETAA8_65190"/>
<dbReference type="PANTHER" id="PTHR43737">
    <property type="entry name" value="BLL7424 PROTEIN"/>
    <property type="match status" value="1"/>
</dbReference>
<evidence type="ECO:0000313" key="1">
    <source>
        <dbReference type="EMBL" id="QDU31363.1"/>
    </source>
</evidence>
<dbReference type="Proteomes" id="UP000315017">
    <property type="component" value="Chromosome"/>
</dbReference>
<reference evidence="1 2" key="1">
    <citation type="submission" date="2019-02" db="EMBL/GenBank/DDBJ databases">
        <title>Deep-cultivation of Planctomycetes and their phenomic and genomic characterization uncovers novel biology.</title>
        <authorList>
            <person name="Wiegand S."/>
            <person name="Jogler M."/>
            <person name="Boedeker C."/>
            <person name="Pinto D."/>
            <person name="Vollmers J."/>
            <person name="Rivas-Marin E."/>
            <person name="Kohn T."/>
            <person name="Peeters S.H."/>
            <person name="Heuer A."/>
            <person name="Rast P."/>
            <person name="Oberbeckmann S."/>
            <person name="Bunk B."/>
            <person name="Jeske O."/>
            <person name="Meyerdierks A."/>
            <person name="Storesund J.E."/>
            <person name="Kallscheuer N."/>
            <person name="Luecker S."/>
            <person name="Lage O.M."/>
            <person name="Pohl T."/>
            <person name="Merkel B.J."/>
            <person name="Hornburger P."/>
            <person name="Mueller R.-W."/>
            <person name="Bruemmer F."/>
            <person name="Labrenz M."/>
            <person name="Spormann A.M."/>
            <person name="Op den Camp H."/>
            <person name="Overmann J."/>
            <person name="Amann R."/>
            <person name="Jetten M.S.M."/>
            <person name="Mascher T."/>
            <person name="Medema M.H."/>
            <person name="Devos D.P."/>
            <person name="Kaster A.-K."/>
            <person name="Ovreas L."/>
            <person name="Rohde M."/>
            <person name="Galperin M.Y."/>
            <person name="Jogler C."/>
        </authorList>
    </citation>
    <scope>NUCLEOTIDE SEQUENCE [LARGE SCALE GENOMIC DNA]</scope>
    <source>
        <strain evidence="1 2">ETA_A8</strain>
    </source>
</reference>
<evidence type="ECO:0008006" key="3">
    <source>
        <dbReference type="Google" id="ProtNLM"/>
    </source>
</evidence>
<protein>
    <recommendedName>
        <fullName evidence="3">DUF1501 domain-containing protein</fullName>
    </recommendedName>
</protein>
<dbReference type="Pfam" id="PF07394">
    <property type="entry name" value="DUF1501"/>
    <property type="match status" value="1"/>
</dbReference>
<keyword evidence="2" id="KW-1185">Reference proteome</keyword>
<name>A0A517YMB8_9BACT</name>
<dbReference type="PROSITE" id="PS51257">
    <property type="entry name" value="PROKAR_LIPOPROTEIN"/>
    <property type="match status" value="1"/>
</dbReference>
<accession>A0A517YMB8</accession>
<dbReference type="RefSeq" id="WP_145098370.1">
    <property type="nucleotide sequence ID" value="NZ_CP036274.1"/>
</dbReference>
<dbReference type="InterPro" id="IPR017850">
    <property type="entry name" value="Alkaline_phosphatase_core_sf"/>
</dbReference>
<sequence>MLNRSPSSAITTSRRRLLQGVTAGVLGCSLPSLLAAESQAKSVRPSGARARNVLVIYEEGGISQMDSWDPKPDALLDHRSPFAPIATKVPGIHYSSLLSQVSQHADKLAVVRSMTSTTAAGHIEGCLEFFKGYRFDSPAFRGADLRTHRFPDIGSVVTESLGTECPQLPGYVLCPGANLPNHVGNPGFLGSGRAPWKLGTKSLGENLADRAWRVRSLDPQPGMNAERMSQRRNLLQSLDRAGTTVQSQGESQARFHEYAFDLLTSPEVQGAFQLERESPATIERYGTDHRGRCYLLGRKLIEAGVRFVTVTVIQPPELVGRPGTGESNGVFLNWDHHEGIYRNGPCGGPQGMSNQERYGLPHAVMMPSLDRSLSALLEDLHQRGLLEETLVCFITEMGRTPRLNKWQGRDHWSRAMSIAFAGAGVPGGQVIGVTDREGGDVVERRYTPYDYAETIYRKLGINTDQRLRMADGRPVEFSDGGVPIRELF</sequence>
<organism evidence="1 2">
    <name type="scientific">Anatilimnocola aggregata</name>
    <dbReference type="NCBI Taxonomy" id="2528021"/>
    <lineage>
        <taxon>Bacteria</taxon>
        <taxon>Pseudomonadati</taxon>
        <taxon>Planctomycetota</taxon>
        <taxon>Planctomycetia</taxon>
        <taxon>Pirellulales</taxon>
        <taxon>Pirellulaceae</taxon>
        <taxon>Anatilimnocola</taxon>
    </lineage>
</organism>
<dbReference type="InterPro" id="IPR010869">
    <property type="entry name" value="DUF1501"/>
</dbReference>